<evidence type="ECO:0000256" key="3">
    <source>
        <dbReference type="ARBA" id="ARBA00006179"/>
    </source>
</evidence>
<evidence type="ECO:0000256" key="5">
    <source>
        <dbReference type="ARBA" id="ARBA00023004"/>
    </source>
</evidence>
<organism evidence="8 9">
    <name type="scientific">Saccharomycodes ludwigii</name>
    <dbReference type="NCBI Taxonomy" id="36035"/>
    <lineage>
        <taxon>Eukaryota</taxon>
        <taxon>Fungi</taxon>
        <taxon>Dikarya</taxon>
        <taxon>Ascomycota</taxon>
        <taxon>Saccharomycotina</taxon>
        <taxon>Saccharomycetes</taxon>
        <taxon>Saccharomycodales</taxon>
        <taxon>Saccharomycodaceae</taxon>
        <taxon>Saccharomycodes</taxon>
    </lineage>
</organism>
<dbReference type="Proteomes" id="UP000262825">
    <property type="component" value="Unassembled WGS sequence"/>
</dbReference>
<dbReference type="GO" id="GO:0046872">
    <property type="term" value="F:metal ion binding"/>
    <property type="evidence" value="ECO:0007669"/>
    <property type="project" value="UniProtKB-KW"/>
</dbReference>
<dbReference type="NCBIfam" id="TIGR00322">
    <property type="entry name" value="diphth2_R"/>
    <property type="match status" value="1"/>
</dbReference>
<dbReference type="Pfam" id="PF01866">
    <property type="entry name" value="Diphthamide_syn"/>
    <property type="match status" value="1"/>
</dbReference>
<dbReference type="PANTHER" id="PTHR10762:SF2">
    <property type="entry name" value="2-(3-AMINO-3-CARBOXYPROPYL)HISTIDINE SYNTHASE SUBUNIT 2"/>
    <property type="match status" value="1"/>
</dbReference>
<proteinExistence type="inferred from homology"/>
<dbReference type="VEuPathDB" id="FungiDB:SCODWIG_02143"/>
<evidence type="ECO:0000256" key="7">
    <source>
        <dbReference type="RuleBase" id="RU364133"/>
    </source>
</evidence>
<comment type="function">
    <text evidence="7">Required for the first step of diphthamide biosynthesis, a post-translational modification of histidine which occurs in elongation factor 2. DPH1 and DPH2 transfer a 3-amino-3-carboxypropyl (ACP) group from S-adenosyl-L-methionine (SAM) to a histidine residue, the reaction is assisted by a reduction system comprising DPH3 and a NADH-dependent reductase. Facilitates the reduction of the catalytic iron-sulfur cluster found in the DPH1 subunit.</text>
</comment>
<dbReference type="UniPathway" id="UPA00559"/>
<dbReference type="Gene3D" id="3.40.50.11840">
    <property type="entry name" value="Diphthamide synthesis DPH1/DPH2 domain 1"/>
    <property type="match status" value="1"/>
</dbReference>
<reference evidence="9" key="1">
    <citation type="submission" date="2018-06" db="EMBL/GenBank/DDBJ databases">
        <authorList>
            <person name="Guldener U."/>
        </authorList>
    </citation>
    <scope>NUCLEOTIDE SEQUENCE [LARGE SCALE GENOMIC DNA]</scope>
    <source>
        <strain evidence="9">UTAD17</strain>
    </source>
</reference>
<accession>A0A376B6V6</accession>
<comment type="subcellular location">
    <subcellularLocation>
        <location evidence="7">Cytoplasm</location>
    </subcellularLocation>
</comment>
<keyword evidence="6 7" id="KW-0411">Iron-sulfur</keyword>
<dbReference type="PANTHER" id="PTHR10762">
    <property type="entry name" value="DIPHTHAMIDE BIOSYNTHESIS PROTEIN"/>
    <property type="match status" value="1"/>
</dbReference>
<dbReference type="FunFam" id="3.40.50.11860:FF:000001">
    <property type="entry name" value="2-(3-amino-3-carboxypropyl)histidine synthase subunit 2"/>
    <property type="match status" value="1"/>
</dbReference>
<evidence type="ECO:0000256" key="2">
    <source>
        <dbReference type="ARBA" id="ARBA00005156"/>
    </source>
</evidence>
<comment type="similarity">
    <text evidence="3 7">Belongs to the DPH1/DPH2 family. DPH2 subfamily.</text>
</comment>
<dbReference type="InterPro" id="IPR042263">
    <property type="entry name" value="DPH1/DPH2_1"/>
</dbReference>
<protein>
    <recommendedName>
        <fullName evidence="7">2-(3-amino-3-carboxypropyl)histidine synthase subunit 2</fullName>
    </recommendedName>
</protein>
<dbReference type="InterPro" id="IPR010014">
    <property type="entry name" value="DHP2"/>
</dbReference>
<evidence type="ECO:0000256" key="4">
    <source>
        <dbReference type="ARBA" id="ARBA00022723"/>
    </source>
</evidence>
<evidence type="ECO:0000313" key="8">
    <source>
        <dbReference type="EMBL" id="SSD60382.1"/>
    </source>
</evidence>
<dbReference type="Gene3D" id="3.40.50.11860">
    <property type="entry name" value="Diphthamide synthesis DPH1/DPH2 domain 3"/>
    <property type="match status" value="1"/>
</dbReference>
<evidence type="ECO:0000313" key="9">
    <source>
        <dbReference type="Proteomes" id="UP000262825"/>
    </source>
</evidence>
<dbReference type="EMBL" id="UFAJ01000340">
    <property type="protein sequence ID" value="SSD60382.1"/>
    <property type="molecule type" value="Genomic_DNA"/>
</dbReference>
<dbReference type="AlphaFoldDB" id="A0A376B6V6"/>
<dbReference type="GO" id="GO:0090560">
    <property type="term" value="F:2-(3-amino-3-carboxypropyl)histidine synthase activity"/>
    <property type="evidence" value="ECO:0007669"/>
    <property type="project" value="InterPro"/>
</dbReference>
<name>A0A376B6V6_9ASCO</name>
<keyword evidence="5 7" id="KW-0408">Iron</keyword>
<dbReference type="SFLD" id="SFLDF00408">
    <property type="entry name" value="Diphthamide_biosynthesis_famil"/>
    <property type="match status" value="1"/>
</dbReference>
<evidence type="ECO:0000256" key="1">
    <source>
        <dbReference type="ARBA" id="ARBA00001966"/>
    </source>
</evidence>
<comment type="pathway">
    <text evidence="2 7">Protein modification; peptidyl-diphthamide biosynthesis.</text>
</comment>
<dbReference type="InterPro" id="IPR016435">
    <property type="entry name" value="DPH1/DPH2"/>
</dbReference>
<keyword evidence="9" id="KW-1185">Reference proteome</keyword>
<gene>
    <name evidence="8" type="ORF">SCODWIG_02143</name>
</gene>
<keyword evidence="4 7" id="KW-0479">Metal-binding</keyword>
<dbReference type="GO" id="GO:0005737">
    <property type="term" value="C:cytoplasm"/>
    <property type="evidence" value="ECO:0007669"/>
    <property type="project" value="UniProtKB-SubCell"/>
</dbReference>
<dbReference type="NCBIfam" id="TIGR00272">
    <property type="entry name" value="DPH2"/>
    <property type="match status" value="1"/>
</dbReference>
<comment type="cofactor">
    <cofactor evidence="1">
        <name>[4Fe-4S] cluster</name>
        <dbReference type="ChEBI" id="CHEBI:49883"/>
    </cofactor>
</comment>
<dbReference type="InterPro" id="IPR042265">
    <property type="entry name" value="DPH1/DPH2_3"/>
</dbReference>
<dbReference type="GO" id="GO:0017183">
    <property type="term" value="P:protein histidyl modification to diphthamide"/>
    <property type="evidence" value="ECO:0007669"/>
    <property type="project" value="UniProtKB-UniPathway"/>
</dbReference>
<dbReference type="SFLD" id="SFLDG01121">
    <property type="entry name" value="Diphthamide_biosynthesis"/>
    <property type="match status" value="1"/>
</dbReference>
<sequence>MTSNIVAPALSTSQTDSLFSKISSNGNNKPRPYLNVPNDKQTYGHHELLNLLSDYYSIGDLITYLESHPEYIKITLQFPDNLVMDSSHVIELLQSHFGNPLNKDPDCSATNDIGCCKKDINGDKNNCFCHKNVKKESMAIANNKRKFWVLADTAYSSCCVDEVAAEHVKADLVIHFGDSCLNAIQKLPVIYSFGTPKIDVDEIVNKIVCKMNDTGNGNQNDKKICLMADAPHTYCLNKIAGELIKLGFANVIYCDINFALLPENCKVVGSYYNKNNNGFSEAKDSKNEGEPLIIGENRVVFAQNQEGCSSIEELGDFNLFHITTPEPPQLLYLTTIFNNGEINIINTNDGVCTIDNGPFPSMMKRYRYMHMARTAGTIGILVNTLSLRKTKETINVLTRMIKEHEKKSYLFVVGKPNVAKLANFEAIDVWCILGCPQGGIIVDTTNEFYKPIITPYELQLSLRREISWTGKWITPFENVLREIKENNPEYDIDDNTDNDEPVFSAVTGQYVSTSRPLRHIEHLEIEYPKTDEKSNNNTLVKQFSSQLTIRNTVSTSAAVLQNRQWTGLGSDFVNSEDKEEDGATVEQGISGVARGYQFDRDIAGI</sequence>
<evidence type="ECO:0000256" key="6">
    <source>
        <dbReference type="ARBA" id="ARBA00023014"/>
    </source>
</evidence>
<dbReference type="GO" id="GO:0051536">
    <property type="term" value="F:iron-sulfur cluster binding"/>
    <property type="evidence" value="ECO:0007669"/>
    <property type="project" value="UniProtKB-KW"/>
</dbReference>
<dbReference type="SFLD" id="SFLDS00032">
    <property type="entry name" value="Radical_SAM_3-amino-3-carboxyp"/>
    <property type="match status" value="1"/>
</dbReference>
<keyword evidence="7" id="KW-0963">Cytoplasm</keyword>